<dbReference type="InterPro" id="IPR050204">
    <property type="entry name" value="AraC_XylS_family_regulators"/>
</dbReference>
<evidence type="ECO:0000256" key="2">
    <source>
        <dbReference type="ARBA" id="ARBA00023125"/>
    </source>
</evidence>
<dbReference type="PROSITE" id="PS01124">
    <property type="entry name" value="HTH_ARAC_FAMILY_2"/>
    <property type="match status" value="1"/>
</dbReference>
<sequence length="282" mass="31967">MLRDIPDEWGAKYQSKNYAVAYSFTGPNSINYTANHDSALILLSPQKDREIALNSDYFQRGSAKAGSVEIFPRFSEVKAKWLSPKQSLLVTLDRPRLSRLAGMEFDRDDFEFQPPPIGIVDDFIHLLGQAMRNEISIASSNFGEYSDGLVTILYTHILRNYSSLSENRRRPLNGGLPPIVWRRIREFIHDNISGSITLEDLASVAKLSPSHFSRAFRQTTGQSPYYYVTLTRLTVASEQIRSTQRSLSEIALSSGFSSQSHMTSMMRKIWGTTPARHRHLSD</sequence>
<dbReference type="PANTHER" id="PTHR46796">
    <property type="entry name" value="HTH-TYPE TRANSCRIPTIONAL ACTIVATOR RHAS-RELATED"/>
    <property type="match status" value="1"/>
</dbReference>
<keyword evidence="2" id="KW-0238">DNA-binding</keyword>
<accession>A0A841M7N3</accession>
<evidence type="ECO:0000256" key="1">
    <source>
        <dbReference type="ARBA" id="ARBA00023015"/>
    </source>
</evidence>
<dbReference type="EMBL" id="JACIIU010000020">
    <property type="protein sequence ID" value="MBB6262261.1"/>
    <property type="molecule type" value="Genomic_DNA"/>
</dbReference>
<comment type="caution">
    <text evidence="5">The sequence shown here is derived from an EMBL/GenBank/DDBJ whole genome shotgun (WGS) entry which is preliminary data.</text>
</comment>
<evidence type="ECO:0000256" key="3">
    <source>
        <dbReference type="ARBA" id="ARBA00023163"/>
    </source>
</evidence>
<dbReference type="GO" id="GO:0003700">
    <property type="term" value="F:DNA-binding transcription factor activity"/>
    <property type="evidence" value="ECO:0007669"/>
    <property type="project" value="InterPro"/>
</dbReference>
<dbReference type="RefSeq" id="WP_184224360.1">
    <property type="nucleotide sequence ID" value="NZ_JACIIU010000020.1"/>
</dbReference>
<keyword evidence="1" id="KW-0805">Transcription regulation</keyword>
<dbReference type="Pfam" id="PF12833">
    <property type="entry name" value="HTH_18"/>
    <property type="match status" value="1"/>
</dbReference>
<dbReference type="GO" id="GO:0043565">
    <property type="term" value="F:sequence-specific DNA binding"/>
    <property type="evidence" value="ECO:0007669"/>
    <property type="project" value="InterPro"/>
</dbReference>
<dbReference type="AlphaFoldDB" id="A0A841M7N3"/>
<dbReference type="PANTHER" id="PTHR46796:SF6">
    <property type="entry name" value="ARAC SUBFAMILY"/>
    <property type="match status" value="1"/>
</dbReference>
<dbReference type="Proteomes" id="UP000555393">
    <property type="component" value="Unassembled WGS sequence"/>
</dbReference>
<feature type="domain" description="HTH araC/xylS-type" evidence="4">
    <location>
        <begin position="182"/>
        <end position="280"/>
    </location>
</feature>
<evidence type="ECO:0000313" key="6">
    <source>
        <dbReference type="Proteomes" id="UP000555393"/>
    </source>
</evidence>
<dbReference type="InterPro" id="IPR009057">
    <property type="entry name" value="Homeodomain-like_sf"/>
</dbReference>
<dbReference type="SMART" id="SM00342">
    <property type="entry name" value="HTH_ARAC"/>
    <property type="match status" value="1"/>
</dbReference>
<evidence type="ECO:0000313" key="5">
    <source>
        <dbReference type="EMBL" id="MBB6262261.1"/>
    </source>
</evidence>
<evidence type="ECO:0000259" key="4">
    <source>
        <dbReference type="PROSITE" id="PS01124"/>
    </source>
</evidence>
<reference evidence="5 6" key="1">
    <citation type="submission" date="2020-08" db="EMBL/GenBank/DDBJ databases">
        <title>Genomic Encyclopedia of Type Strains, Phase IV (KMG-IV): sequencing the most valuable type-strain genomes for metagenomic binning, comparative biology and taxonomic classification.</title>
        <authorList>
            <person name="Goeker M."/>
        </authorList>
    </citation>
    <scope>NUCLEOTIDE SEQUENCE [LARGE SCALE GENOMIC DNA]</scope>
    <source>
        <strain evidence="5 6">DSM 22336</strain>
    </source>
</reference>
<proteinExistence type="predicted"/>
<dbReference type="InterPro" id="IPR018060">
    <property type="entry name" value="HTH_AraC"/>
</dbReference>
<dbReference type="Gene3D" id="1.10.10.60">
    <property type="entry name" value="Homeodomain-like"/>
    <property type="match status" value="1"/>
</dbReference>
<keyword evidence="3" id="KW-0804">Transcription</keyword>
<name>A0A841M7N3_9HYPH</name>
<dbReference type="SUPFAM" id="SSF46689">
    <property type="entry name" value="Homeodomain-like"/>
    <property type="match status" value="2"/>
</dbReference>
<keyword evidence="6" id="KW-1185">Reference proteome</keyword>
<protein>
    <submittedName>
        <fullName evidence="5">AraC family transcriptional regulator</fullName>
    </submittedName>
</protein>
<organism evidence="5 6">
    <name type="scientific">Paenochrobactrum gallinarii</name>
    <dbReference type="NCBI Taxonomy" id="643673"/>
    <lineage>
        <taxon>Bacteria</taxon>
        <taxon>Pseudomonadati</taxon>
        <taxon>Pseudomonadota</taxon>
        <taxon>Alphaproteobacteria</taxon>
        <taxon>Hyphomicrobiales</taxon>
        <taxon>Brucellaceae</taxon>
        <taxon>Paenochrobactrum</taxon>
    </lineage>
</organism>
<gene>
    <name evidence="5" type="ORF">FHS77_002833</name>
</gene>